<dbReference type="RefSeq" id="WP_406695839.1">
    <property type="nucleotide sequence ID" value="NZ_CP155447.1"/>
</dbReference>
<dbReference type="AlphaFoldDB" id="A0AAU7CD43"/>
<name>A0AAU7CD43_9BACT</name>
<organism evidence="1">
    <name type="scientific">Singulisphaera sp. Ch08</name>
    <dbReference type="NCBI Taxonomy" id="3120278"/>
    <lineage>
        <taxon>Bacteria</taxon>
        <taxon>Pseudomonadati</taxon>
        <taxon>Planctomycetota</taxon>
        <taxon>Planctomycetia</taxon>
        <taxon>Isosphaerales</taxon>
        <taxon>Isosphaeraceae</taxon>
        <taxon>Singulisphaera</taxon>
    </lineage>
</organism>
<reference evidence="1" key="1">
    <citation type="submission" date="2024-05" db="EMBL/GenBank/DDBJ databases">
        <title>Planctomycetes of the genus Singulisphaera possess chitinolytic capabilities.</title>
        <authorList>
            <person name="Ivanova A."/>
        </authorList>
    </citation>
    <scope>NUCLEOTIDE SEQUENCE</scope>
    <source>
        <strain evidence="1">Ch08T</strain>
    </source>
</reference>
<protein>
    <submittedName>
        <fullName evidence="1">Uncharacterized protein</fullName>
    </submittedName>
</protein>
<evidence type="ECO:0000313" key="1">
    <source>
        <dbReference type="EMBL" id="XBH03101.1"/>
    </source>
</evidence>
<dbReference type="EMBL" id="CP155447">
    <property type="protein sequence ID" value="XBH03101.1"/>
    <property type="molecule type" value="Genomic_DNA"/>
</dbReference>
<sequence>MERERRGRRRSGNRHCLRRERLLLDDIILRTYHAFLGLRQTFYLEAQGREQALVERQWKHVPSSRGPVWVGRVGTVMVLLLRPRVMTHHEIALQYVIHDDALVLL</sequence>
<accession>A0AAU7CD43</accession>
<gene>
    <name evidence="1" type="ORF">V5E97_33065</name>
</gene>
<proteinExistence type="predicted"/>